<accession>A0ACA9RAH2</accession>
<dbReference type="EMBL" id="CAJVQC010046558">
    <property type="protein sequence ID" value="CAG8783228.1"/>
    <property type="molecule type" value="Genomic_DNA"/>
</dbReference>
<evidence type="ECO:0000313" key="1">
    <source>
        <dbReference type="EMBL" id="CAG8783228.1"/>
    </source>
</evidence>
<protein>
    <submittedName>
        <fullName evidence="1">2256_t:CDS:1</fullName>
    </submittedName>
</protein>
<reference evidence="1" key="1">
    <citation type="submission" date="2021-06" db="EMBL/GenBank/DDBJ databases">
        <authorList>
            <person name="Kallberg Y."/>
            <person name="Tangrot J."/>
            <person name="Rosling A."/>
        </authorList>
    </citation>
    <scope>NUCLEOTIDE SEQUENCE</scope>
    <source>
        <strain evidence="1">MA461A</strain>
    </source>
</reference>
<organism evidence="1 2">
    <name type="scientific">Racocetra persica</name>
    <dbReference type="NCBI Taxonomy" id="160502"/>
    <lineage>
        <taxon>Eukaryota</taxon>
        <taxon>Fungi</taxon>
        <taxon>Fungi incertae sedis</taxon>
        <taxon>Mucoromycota</taxon>
        <taxon>Glomeromycotina</taxon>
        <taxon>Glomeromycetes</taxon>
        <taxon>Diversisporales</taxon>
        <taxon>Gigasporaceae</taxon>
        <taxon>Racocetra</taxon>
    </lineage>
</organism>
<sequence>MPQQKTRTNTTLACINCQWRHGRCERLSGEDICTSCKKHNRLCVFIPGNKHEPKSRRQNPGFANPQPFSNINTCIPSIENISNSLHPVSRAPYIQHQLMPDVESYSYLIP</sequence>
<gene>
    <name evidence="1" type="ORF">RPERSI_LOCUS17915</name>
</gene>
<name>A0ACA9RAH2_9GLOM</name>
<dbReference type="Proteomes" id="UP000789920">
    <property type="component" value="Unassembled WGS sequence"/>
</dbReference>
<keyword evidence="2" id="KW-1185">Reference proteome</keyword>
<evidence type="ECO:0000313" key="2">
    <source>
        <dbReference type="Proteomes" id="UP000789920"/>
    </source>
</evidence>
<proteinExistence type="predicted"/>
<comment type="caution">
    <text evidence="1">The sequence shown here is derived from an EMBL/GenBank/DDBJ whole genome shotgun (WGS) entry which is preliminary data.</text>
</comment>